<reference evidence="4 5" key="1">
    <citation type="submission" date="2019-04" db="EMBL/GenBank/DDBJ databases">
        <title>Streptomyces oryziradicis sp. nov., a novel actinomycete isolated from rhizosphere soil of rice (Oryza sativa L.).</title>
        <authorList>
            <person name="Li C."/>
        </authorList>
    </citation>
    <scope>NUCLEOTIDE SEQUENCE [LARGE SCALE GENOMIC DNA]</scope>
    <source>
        <strain evidence="4 5">NEAU-C40</strain>
    </source>
</reference>
<dbReference type="InterPro" id="IPR011611">
    <property type="entry name" value="PfkB_dom"/>
</dbReference>
<dbReference type="EMBL" id="SUMC01000034">
    <property type="protein sequence ID" value="TKA08119.1"/>
    <property type="molecule type" value="Genomic_DNA"/>
</dbReference>
<evidence type="ECO:0000256" key="1">
    <source>
        <dbReference type="ARBA" id="ARBA00022679"/>
    </source>
</evidence>
<dbReference type="Gene3D" id="3.40.1190.20">
    <property type="match status" value="1"/>
</dbReference>
<evidence type="ECO:0000313" key="5">
    <source>
        <dbReference type="Proteomes" id="UP000305778"/>
    </source>
</evidence>
<gene>
    <name evidence="4" type="ORF">FCI23_29985</name>
</gene>
<dbReference type="PANTHER" id="PTHR42774">
    <property type="entry name" value="PHOSPHOTRANSFERASE SYSTEM TRANSPORT PROTEIN"/>
    <property type="match status" value="1"/>
</dbReference>
<evidence type="ECO:0000256" key="2">
    <source>
        <dbReference type="ARBA" id="ARBA00022777"/>
    </source>
</evidence>
<name>A0A4V5MZG3_9ACTN</name>
<dbReference type="SUPFAM" id="SSF53613">
    <property type="entry name" value="Ribokinase-like"/>
    <property type="match status" value="1"/>
</dbReference>
<sequence length="303" mass="30643">MGPVRQRPRALFVGLCTLDIIQLVDHVPGSNEKLTARDQAIAAGGPATNAAAAYSHLGGAATLLTAIGAHPLAAGITADLAGAGVEIVDLAGLSADPPTVSSILVTAATGERAVASINATSGPLPAPADVDNLIRTSDVLEFDGHHMDLAIATARAARAAGRLTVFDGGSWKDGTQELMAWIDVAVCSADFHPPGTSSPEEALAFLRAHAVPWAAVSRGDAPIAWAGPDSSGKVDVPRTPVVDTLGAGDVLHGALTYYLAVTKRLDAESFAGALSLAAQVASRACASFGTRSWMLTGGTDSGL</sequence>
<dbReference type="Pfam" id="PF00294">
    <property type="entry name" value="PfkB"/>
    <property type="match status" value="1"/>
</dbReference>
<dbReference type="InterPro" id="IPR052562">
    <property type="entry name" value="Ketohexokinase-related"/>
</dbReference>
<dbReference type="InterPro" id="IPR002173">
    <property type="entry name" value="Carboh/pur_kinase_PfkB_CS"/>
</dbReference>
<accession>A0A4V5MZG3</accession>
<dbReference type="Proteomes" id="UP000305778">
    <property type="component" value="Unassembled WGS sequence"/>
</dbReference>
<proteinExistence type="predicted"/>
<evidence type="ECO:0000259" key="3">
    <source>
        <dbReference type="Pfam" id="PF00294"/>
    </source>
</evidence>
<dbReference type="AlphaFoldDB" id="A0A4V5MZG3"/>
<evidence type="ECO:0000313" key="4">
    <source>
        <dbReference type="EMBL" id="TKA08119.1"/>
    </source>
</evidence>
<protein>
    <submittedName>
        <fullName evidence="4">Sugar kinase</fullName>
    </submittedName>
</protein>
<comment type="caution">
    <text evidence="4">The sequence shown here is derived from an EMBL/GenBank/DDBJ whole genome shotgun (WGS) entry which is preliminary data.</text>
</comment>
<dbReference type="RefSeq" id="WP_136727076.1">
    <property type="nucleotide sequence ID" value="NZ_SUMC01000034.1"/>
</dbReference>
<keyword evidence="1" id="KW-0808">Transferase</keyword>
<dbReference type="InterPro" id="IPR029056">
    <property type="entry name" value="Ribokinase-like"/>
</dbReference>
<keyword evidence="5" id="KW-1185">Reference proteome</keyword>
<organism evidence="4 5">
    <name type="scientific">Actinacidiphila oryziradicis</name>
    <dbReference type="NCBI Taxonomy" id="2571141"/>
    <lineage>
        <taxon>Bacteria</taxon>
        <taxon>Bacillati</taxon>
        <taxon>Actinomycetota</taxon>
        <taxon>Actinomycetes</taxon>
        <taxon>Kitasatosporales</taxon>
        <taxon>Streptomycetaceae</taxon>
        <taxon>Actinacidiphila</taxon>
    </lineage>
</organism>
<keyword evidence="2 4" id="KW-0418">Kinase</keyword>
<dbReference type="OrthoDB" id="9795789at2"/>
<feature type="domain" description="Carbohydrate kinase PfkB" evidence="3">
    <location>
        <begin position="11"/>
        <end position="292"/>
    </location>
</feature>
<dbReference type="PANTHER" id="PTHR42774:SF3">
    <property type="entry name" value="KETOHEXOKINASE"/>
    <property type="match status" value="1"/>
</dbReference>
<dbReference type="GO" id="GO:0016301">
    <property type="term" value="F:kinase activity"/>
    <property type="evidence" value="ECO:0007669"/>
    <property type="project" value="UniProtKB-KW"/>
</dbReference>
<dbReference type="PROSITE" id="PS00584">
    <property type="entry name" value="PFKB_KINASES_2"/>
    <property type="match status" value="1"/>
</dbReference>